<organism evidence="1 2">
    <name type="scientific">Canavalia gladiata</name>
    <name type="common">Sword bean</name>
    <name type="synonym">Dolichos gladiatus</name>
    <dbReference type="NCBI Taxonomy" id="3824"/>
    <lineage>
        <taxon>Eukaryota</taxon>
        <taxon>Viridiplantae</taxon>
        <taxon>Streptophyta</taxon>
        <taxon>Embryophyta</taxon>
        <taxon>Tracheophyta</taxon>
        <taxon>Spermatophyta</taxon>
        <taxon>Magnoliopsida</taxon>
        <taxon>eudicotyledons</taxon>
        <taxon>Gunneridae</taxon>
        <taxon>Pentapetalae</taxon>
        <taxon>rosids</taxon>
        <taxon>fabids</taxon>
        <taxon>Fabales</taxon>
        <taxon>Fabaceae</taxon>
        <taxon>Papilionoideae</taxon>
        <taxon>50 kb inversion clade</taxon>
        <taxon>NPAAA clade</taxon>
        <taxon>indigoferoid/millettioid clade</taxon>
        <taxon>Phaseoleae</taxon>
        <taxon>Canavalia</taxon>
    </lineage>
</organism>
<reference evidence="1 2" key="1">
    <citation type="submission" date="2024-01" db="EMBL/GenBank/DDBJ databases">
        <title>The genomes of 5 underutilized Papilionoideae crops provide insights into root nodulation and disease resistanc.</title>
        <authorList>
            <person name="Jiang F."/>
        </authorList>
    </citation>
    <scope>NUCLEOTIDE SEQUENCE [LARGE SCALE GENOMIC DNA]</scope>
    <source>
        <strain evidence="1">LVBAO_FW01</strain>
        <tissue evidence="1">Leaves</tissue>
    </source>
</reference>
<gene>
    <name evidence="1" type="ORF">VNO77_45163</name>
</gene>
<dbReference type="Proteomes" id="UP001367508">
    <property type="component" value="Unassembled WGS sequence"/>
</dbReference>
<evidence type="ECO:0000313" key="2">
    <source>
        <dbReference type="Proteomes" id="UP001367508"/>
    </source>
</evidence>
<comment type="caution">
    <text evidence="1">The sequence shown here is derived from an EMBL/GenBank/DDBJ whole genome shotgun (WGS) entry which is preliminary data.</text>
</comment>
<evidence type="ECO:0000313" key="1">
    <source>
        <dbReference type="EMBL" id="KAK7304295.1"/>
    </source>
</evidence>
<dbReference type="EMBL" id="JAYMYQ010000014">
    <property type="protein sequence ID" value="KAK7304295.1"/>
    <property type="molecule type" value="Genomic_DNA"/>
</dbReference>
<accession>A0AAN9PLT0</accession>
<protein>
    <submittedName>
        <fullName evidence="1">Uncharacterized protein</fullName>
    </submittedName>
</protein>
<proteinExistence type="predicted"/>
<name>A0AAN9PLT0_CANGL</name>
<dbReference type="AlphaFoldDB" id="A0AAN9PLT0"/>
<sequence length="97" mass="10506">MSCGLDVSVSGSLCCDCVALSSSSFLLPFNINSEIVERERERVCVFSLSQRNIIIVGDITTQRVLAKLQSLSSGGFGSPFLPTNLSLGISLGPWFWF</sequence>
<keyword evidence="2" id="KW-1185">Reference proteome</keyword>